<evidence type="ECO:0000256" key="7">
    <source>
        <dbReference type="ARBA" id="ARBA00022741"/>
    </source>
</evidence>
<proteinExistence type="predicted"/>
<evidence type="ECO:0000256" key="9">
    <source>
        <dbReference type="ARBA" id="ARBA00022840"/>
    </source>
</evidence>
<evidence type="ECO:0000256" key="8">
    <source>
        <dbReference type="ARBA" id="ARBA00022777"/>
    </source>
</evidence>
<evidence type="ECO:0000259" key="17">
    <source>
        <dbReference type="PROSITE" id="PS50011"/>
    </source>
</evidence>
<comment type="catalytic activity">
    <reaction evidence="13">
        <text>L-seryl-[protein] + ATP = O-phospho-L-seryl-[protein] + ADP + H(+)</text>
        <dbReference type="Rhea" id="RHEA:17989"/>
        <dbReference type="Rhea" id="RHEA-COMP:9863"/>
        <dbReference type="Rhea" id="RHEA-COMP:11604"/>
        <dbReference type="ChEBI" id="CHEBI:15378"/>
        <dbReference type="ChEBI" id="CHEBI:29999"/>
        <dbReference type="ChEBI" id="CHEBI:30616"/>
        <dbReference type="ChEBI" id="CHEBI:83421"/>
        <dbReference type="ChEBI" id="CHEBI:456216"/>
        <dbReference type="EC" id="2.7.11.1"/>
    </reaction>
</comment>
<keyword evidence="11 16" id="KW-0472">Membrane</keyword>
<reference evidence="18 19" key="1">
    <citation type="journal article" date="2014" name="PLoS ONE">
        <title>Global Analysis of Gene Expression Profiles in Physic Nut (Jatropha curcas L.) Seedlings Exposed to Salt Stress.</title>
        <authorList>
            <person name="Zhang L."/>
            <person name="Zhang C."/>
            <person name="Wu P."/>
            <person name="Chen Y."/>
            <person name="Li M."/>
            <person name="Jiang H."/>
            <person name="Wu G."/>
        </authorList>
    </citation>
    <scope>NUCLEOTIDE SEQUENCE [LARGE SCALE GENOMIC DNA]</scope>
    <source>
        <strain evidence="19">cv. GZQX0401</strain>
        <tissue evidence="18">Young leaves</tissue>
    </source>
</reference>
<dbReference type="GO" id="GO:0004674">
    <property type="term" value="F:protein serine/threonine kinase activity"/>
    <property type="evidence" value="ECO:0007669"/>
    <property type="project" value="UniProtKB-KW"/>
</dbReference>
<keyword evidence="7 14" id="KW-0547">Nucleotide-binding</keyword>
<evidence type="ECO:0000256" key="3">
    <source>
        <dbReference type="ARBA" id="ARBA00022475"/>
    </source>
</evidence>
<dbReference type="PROSITE" id="PS00107">
    <property type="entry name" value="PROTEIN_KINASE_ATP"/>
    <property type="match status" value="1"/>
</dbReference>
<evidence type="ECO:0000256" key="5">
    <source>
        <dbReference type="ARBA" id="ARBA00022679"/>
    </source>
</evidence>
<dbReference type="OrthoDB" id="845841at2759"/>
<gene>
    <name evidence="18" type="ORF">JCGZ_17749</name>
</gene>
<evidence type="ECO:0000256" key="11">
    <source>
        <dbReference type="ARBA" id="ARBA00023136"/>
    </source>
</evidence>
<dbReference type="InterPro" id="IPR017441">
    <property type="entry name" value="Protein_kinase_ATP_BS"/>
</dbReference>
<dbReference type="PANTHER" id="PTHR47982:SF44">
    <property type="entry name" value="PROLINE-RICH RECEPTOR-LIKE PROTEIN KINASE PERK13-RELATED"/>
    <property type="match status" value="1"/>
</dbReference>
<evidence type="ECO:0000313" key="19">
    <source>
        <dbReference type="Proteomes" id="UP000027138"/>
    </source>
</evidence>
<dbReference type="EC" id="2.7.11.1" evidence="2"/>
<dbReference type="GO" id="GO:0005524">
    <property type="term" value="F:ATP binding"/>
    <property type="evidence" value="ECO:0007669"/>
    <property type="project" value="UniProtKB-UniRule"/>
</dbReference>
<evidence type="ECO:0000256" key="10">
    <source>
        <dbReference type="ARBA" id="ARBA00022989"/>
    </source>
</evidence>
<accession>A0A067JRK8</accession>
<dbReference type="Gene3D" id="3.30.200.20">
    <property type="entry name" value="Phosphorylase Kinase, domain 1"/>
    <property type="match status" value="1"/>
</dbReference>
<comment type="catalytic activity">
    <reaction evidence="12">
        <text>L-threonyl-[protein] + ATP = O-phospho-L-threonyl-[protein] + ADP + H(+)</text>
        <dbReference type="Rhea" id="RHEA:46608"/>
        <dbReference type="Rhea" id="RHEA-COMP:11060"/>
        <dbReference type="Rhea" id="RHEA-COMP:11605"/>
        <dbReference type="ChEBI" id="CHEBI:15378"/>
        <dbReference type="ChEBI" id="CHEBI:30013"/>
        <dbReference type="ChEBI" id="CHEBI:30616"/>
        <dbReference type="ChEBI" id="CHEBI:61977"/>
        <dbReference type="ChEBI" id="CHEBI:456216"/>
        <dbReference type="EC" id="2.7.11.1"/>
    </reaction>
</comment>
<organism evidence="18 19">
    <name type="scientific">Jatropha curcas</name>
    <name type="common">Barbados nut</name>
    <dbReference type="NCBI Taxonomy" id="180498"/>
    <lineage>
        <taxon>Eukaryota</taxon>
        <taxon>Viridiplantae</taxon>
        <taxon>Streptophyta</taxon>
        <taxon>Embryophyta</taxon>
        <taxon>Tracheophyta</taxon>
        <taxon>Spermatophyta</taxon>
        <taxon>Magnoliopsida</taxon>
        <taxon>eudicotyledons</taxon>
        <taxon>Gunneridae</taxon>
        <taxon>Pentapetalae</taxon>
        <taxon>rosids</taxon>
        <taxon>fabids</taxon>
        <taxon>Malpighiales</taxon>
        <taxon>Euphorbiaceae</taxon>
        <taxon>Crotonoideae</taxon>
        <taxon>Jatropheae</taxon>
        <taxon>Jatropha</taxon>
    </lineage>
</organism>
<evidence type="ECO:0000256" key="15">
    <source>
        <dbReference type="SAM" id="MobiDB-lite"/>
    </source>
</evidence>
<dbReference type="Pfam" id="PF07714">
    <property type="entry name" value="PK_Tyr_Ser-Thr"/>
    <property type="match status" value="1"/>
</dbReference>
<evidence type="ECO:0000256" key="4">
    <source>
        <dbReference type="ARBA" id="ARBA00022527"/>
    </source>
</evidence>
<dbReference type="Proteomes" id="UP000027138">
    <property type="component" value="Unassembled WGS sequence"/>
</dbReference>
<comment type="subcellular location">
    <subcellularLocation>
        <location evidence="1">Cell membrane</location>
        <topology evidence="1">Single-pass membrane protein</topology>
    </subcellularLocation>
</comment>
<feature type="transmembrane region" description="Helical" evidence="16">
    <location>
        <begin position="137"/>
        <end position="156"/>
    </location>
</feature>
<keyword evidence="6 16" id="KW-0812">Transmembrane</keyword>
<keyword evidence="4" id="KW-0723">Serine/threonine-protein kinase</keyword>
<feature type="binding site" evidence="14">
    <location>
        <position position="82"/>
    </location>
    <ligand>
        <name>ATP</name>
        <dbReference type="ChEBI" id="CHEBI:30616"/>
    </ligand>
</feature>
<dbReference type="SUPFAM" id="SSF56112">
    <property type="entry name" value="Protein kinase-like (PK-like)"/>
    <property type="match status" value="1"/>
</dbReference>
<dbReference type="AlphaFoldDB" id="A0A067JRK8"/>
<keyword evidence="8" id="KW-0418">Kinase</keyword>
<dbReference type="GO" id="GO:0005886">
    <property type="term" value="C:plasma membrane"/>
    <property type="evidence" value="ECO:0007669"/>
    <property type="project" value="UniProtKB-SubCell"/>
</dbReference>
<keyword evidence="3" id="KW-1003">Cell membrane</keyword>
<evidence type="ECO:0000256" key="6">
    <source>
        <dbReference type="ARBA" id="ARBA00022692"/>
    </source>
</evidence>
<dbReference type="FunFam" id="3.30.200.20:FF:000212">
    <property type="entry name" value="Proline-rich receptor-like protein kinase PERK8"/>
    <property type="match status" value="1"/>
</dbReference>
<feature type="compositionally biased region" description="Polar residues" evidence="15">
    <location>
        <begin position="1"/>
        <end position="28"/>
    </location>
</feature>
<keyword evidence="19" id="KW-1185">Reference proteome</keyword>
<evidence type="ECO:0000256" key="13">
    <source>
        <dbReference type="ARBA" id="ARBA00048679"/>
    </source>
</evidence>
<evidence type="ECO:0000256" key="2">
    <source>
        <dbReference type="ARBA" id="ARBA00012513"/>
    </source>
</evidence>
<sequence length="181" mass="20049">MAGYSNVGNYSYGSQHSHSPESFGSNDISGEASVIGGTKTHFSYEEVMEMTNGFSRKNIVGEGGFGCVYKGKVQDGREVAVKQLKIGGGQGDREFKAEIEIISRVHHKHLVSLVGYCISDNQRLLLYEFVPNKTLEHHLHCMLIFLLLLFIFSCFFQKLCSYGSLTVICANSKRNAIARVA</sequence>
<keyword evidence="9 14" id="KW-0067">ATP-binding</keyword>
<feature type="region of interest" description="Disordered" evidence="15">
    <location>
        <begin position="1"/>
        <end position="30"/>
    </location>
</feature>
<feature type="domain" description="Protein kinase" evidence="17">
    <location>
        <begin position="54"/>
        <end position="181"/>
    </location>
</feature>
<evidence type="ECO:0000256" key="14">
    <source>
        <dbReference type="PROSITE-ProRule" id="PRU10141"/>
    </source>
</evidence>
<name>A0A067JRK8_JATCU</name>
<dbReference type="InterPro" id="IPR000719">
    <property type="entry name" value="Prot_kinase_dom"/>
</dbReference>
<evidence type="ECO:0000313" key="18">
    <source>
        <dbReference type="EMBL" id="KDP26591.1"/>
    </source>
</evidence>
<evidence type="ECO:0000256" key="1">
    <source>
        <dbReference type="ARBA" id="ARBA00004162"/>
    </source>
</evidence>
<dbReference type="InterPro" id="IPR011009">
    <property type="entry name" value="Kinase-like_dom_sf"/>
</dbReference>
<protein>
    <recommendedName>
        <fullName evidence="2">non-specific serine/threonine protein kinase</fullName>
        <ecNumber evidence="2">2.7.11.1</ecNumber>
    </recommendedName>
</protein>
<dbReference type="PANTHER" id="PTHR47982">
    <property type="entry name" value="PROLINE-RICH RECEPTOR-LIKE PROTEIN KINASE PERK4"/>
    <property type="match status" value="1"/>
</dbReference>
<evidence type="ECO:0000256" key="12">
    <source>
        <dbReference type="ARBA" id="ARBA00047899"/>
    </source>
</evidence>
<keyword evidence="10 16" id="KW-1133">Transmembrane helix</keyword>
<evidence type="ECO:0000256" key="16">
    <source>
        <dbReference type="SAM" id="Phobius"/>
    </source>
</evidence>
<dbReference type="PROSITE" id="PS50011">
    <property type="entry name" value="PROTEIN_KINASE_DOM"/>
    <property type="match status" value="1"/>
</dbReference>
<dbReference type="EMBL" id="KK914893">
    <property type="protein sequence ID" value="KDP26591.1"/>
    <property type="molecule type" value="Genomic_DNA"/>
</dbReference>
<dbReference type="InterPro" id="IPR001245">
    <property type="entry name" value="Ser-Thr/Tyr_kinase_cat_dom"/>
</dbReference>
<dbReference type="InterPro" id="IPR047117">
    <property type="entry name" value="PERK1-13-like"/>
</dbReference>
<keyword evidence="5" id="KW-0808">Transferase</keyword>